<evidence type="ECO:0000313" key="3">
    <source>
        <dbReference type="Proteomes" id="UP000018348"/>
    </source>
</evidence>
<dbReference type="AlphaFoldDB" id="T2I870"/>
<dbReference type="PANTHER" id="PTHR34047:SF10">
    <property type="entry name" value="GROUP II INTRON-ASSOCIATED OPEN READING FRAME"/>
    <property type="match status" value="1"/>
</dbReference>
<keyword evidence="2" id="KW-0548">Nucleotidyltransferase</keyword>
<reference evidence="2 3" key="1">
    <citation type="submission" date="2013-01" db="EMBL/GenBank/DDBJ databases">
        <authorList>
            <person name="Bench S."/>
        </authorList>
    </citation>
    <scope>NUCLEOTIDE SEQUENCE [LARGE SCALE GENOMIC DNA]</scope>
    <source>
        <strain evidence="2 3">WH 8502</strain>
    </source>
</reference>
<keyword evidence="2" id="KW-0695">RNA-directed DNA polymerase</keyword>
<dbReference type="Pfam" id="PF08388">
    <property type="entry name" value="GIIM"/>
    <property type="match status" value="1"/>
</dbReference>
<proteinExistence type="predicted"/>
<dbReference type="NCBIfam" id="TIGR04416">
    <property type="entry name" value="group_II_RT_mat"/>
    <property type="match status" value="1"/>
</dbReference>
<dbReference type="PROSITE" id="PS50878">
    <property type="entry name" value="RT_POL"/>
    <property type="match status" value="1"/>
</dbReference>
<reference evidence="2 3" key="2">
    <citation type="submission" date="2013-09" db="EMBL/GenBank/DDBJ databases">
        <title>Whole genome comparison of six Crocosphaera watsonii strains with differing phenotypes.</title>
        <authorList>
            <person name="Bench S.R."/>
            <person name="Heller P."/>
            <person name="Frank I."/>
            <person name="Arciniega M."/>
            <person name="Shilova I.N."/>
            <person name="Zehr J.P."/>
        </authorList>
    </citation>
    <scope>NUCLEOTIDE SEQUENCE [LARGE SCALE GENOMIC DNA]</scope>
    <source>
        <strain evidence="2 3">WH 8502</strain>
    </source>
</reference>
<evidence type="ECO:0000313" key="2">
    <source>
        <dbReference type="EMBL" id="CCQ49656.1"/>
    </source>
</evidence>
<dbReference type="InterPro" id="IPR000477">
    <property type="entry name" value="RT_dom"/>
</dbReference>
<dbReference type="EMBL" id="CAQK01000169">
    <property type="protein sequence ID" value="CCQ49656.1"/>
    <property type="molecule type" value="Genomic_DNA"/>
</dbReference>
<dbReference type="Proteomes" id="UP000018348">
    <property type="component" value="Unassembled WGS sequence"/>
</dbReference>
<accession>T2I870</accession>
<sequence length="517" mass="59984">MKCKGTSRIKMPQTDSQEKTVGLILGHESSDDINDQLNWALIEWDDLEKRVYKIQKRIYKASSRDDVRTARRLQKLLISSWSAKCLAVRRVTQDNQGKKTAGVDGVKSLTPKQRFNLINKLKLGSKVKPTRRVWIPKPGKDEERPLGIPTMYDRALQALVKMALEPESEAKFEPNSYGFRPGRSCHDAIGAIFLGIRSKSKYVLDADISKCFDEINHVRLLEKLNTYPTLRRQVRAWLKSGVLDDKKLFPTEKGTPQGGVISPLLANIALHGMEEEIKKLSETFDMKEKRGRQMAKRDKRKSVNFIRYADDFVILHEEIEKIQICKEHISKWLNDMGLELKPSKTRITHTLDGYKEEKPGFDFLGFHIQQHTVGKYQSGRVKDKKEGKGRLLGFKTIITPSKESQKRHYKKVAETIEKYKGQSQTILISKLNPIIKGWCNYFSTVISRKAFGRLYHLIVWKLIKWGIKRHRNKGKKWVYLKYFRKIGNDNWTFATNREDNNPIILLKHLNFPHTNLL</sequence>
<dbReference type="GO" id="GO:0003964">
    <property type="term" value="F:RNA-directed DNA polymerase activity"/>
    <property type="evidence" value="ECO:0007669"/>
    <property type="project" value="UniProtKB-KW"/>
</dbReference>
<dbReference type="Pfam" id="PF00078">
    <property type="entry name" value="RVT_1"/>
    <property type="match status" value="1"/>
</dbReference>
<dbReference type="SUPFAM" id="SSF56672">
    <property type="entry name" value="DNA/RNA polymerases"/>
    <property type="match status" value="1"/>
</dbReference>
<protein>
    <submittedName>
        <fullName evidence="2">RNA-directed DNA polymerase</fullName>
    </submittedName>
</protein>
<keyword evidence="2" id="KW-0808">Transferase</keyword>
<dbReference type="InterPro" id="IPR051083">
    <property type="entry name" value="GrpII_Intron_Splice-Mob/Def"/>
</dbReference>
<feature type="domain" description="Reverse transcriptase" evidence="1">
    <location>
        <begin position="116"/>
        <end position="368"/>
    </location>
</feature>
<comment type="caution">
    <text evidence="2">The sequence shown here is derived from an EMBL/GenBank/DDBJ whole genome shotgun (WGS) entry which is preliminary data.</text>
</comment>
<dbReference type="CDD" id="cd01651">
    <property type="entry name" value="RT_G2_intron"/>
    <property type="match status" value="1"/>
</dbReference>
<dbReference type="InterPro" id="IPR030931">
    <property type="entry name" value="Group_II_RT_mat"/>
</dbReference>
<name>T2I870_CROWT</name>
<dbReference type="InterPro" id="IPR013597">
    <property type="entry name" value="Mat_intron_G2"/>
</dbReference>
<dbReference type="Pfam" id="PF13655">
    <property type="entry name" value="RVT_N"/>
    <property type="match status" value="1"/>
</dbReference>
<gene>
    <name evidence="2" type="ORF">CWATWH8502_2309</name>
</gene>
<dbReference type="PANTHER" id="PTHR34047">
    <property type="entry name" value="NUCLEAR INTRON MATURASE 1, MITOCHONDRIAL-RELATED"/>
    <property type="match status" value="1"/>
</dbReference>
<organism evidence="2 3">
    <name type="scientific">Crocosphaera watsonii WH 8502</name>
    <dbReference type="NCBI Taxonomy" id="423474"/>
    <lineage>
        <taxon>Bacteria</taxon>
        <taxon>Bacillati</taxon>
        <taxon>Cyanobacteriota</taxon>
        <taxon>Cyanophyceae</taxon>
        <taxon>Oscillatoriophycideae</taxon>
        <taxon>Chroococcales</taxon>
        <taxon>Aphanothecaceae</taxon>
        <taxon>Crocosphaera</taxon>
    </lineage>
</organism>
<dbReference type="InterPro" id="IPR043502">
    <property type="entry name" value="DNA/RNA_pol_sf"/>
</dbReference>
<evidence type="ECO:0000259" key="1">
    <source>
        <dbReference type="PROSITE" id="PS50878"/>
    </source>
</evidence>
<dbReference type="InterPro" id="IPR025960">
    <property type="entry name" value="RVT_N"/>
</dbReference>